<dbReference type="SUPFAM" id="SSF52266">
    <property type="entry name" value="SGNH hydrolase"/>
    <property type="match status" value="1"/>
</dbReference>
<dbReference type="PANTHER" id="PTHR30383">
    <property type="entry name" value="THIOESTERASE 1/PROTEASE 1/LYSOPHOSPHOLIPASE L1"/>
    <property type="match status" value="1"/>
</dbReference>
<evidence type="ECO:0000313" key="3">
    <source>
        <dbReference type="EMBL" id="SDI54906.1"/>
    </source>
</evidence>
<dbReference type="AlphaFoldDB" id="A0A1G8LGU5"/>
<evidence type="ECO:0000259" key="2">
    <source>
        <dbReference type="Pfam" id="PF13472"/>
    </source>
</evidence>
<keyword evidence="4" id="KW-1185">Reference proteome</keyword>
<dbReference type="InterPro" id="IPR051532">
    <property type="entry name" value="Ester_Hydrolysis_Enzymes"/>
</dbReference>
<dbReference type="Pfam" id="PF13472">
    <property type="entry name" value="Lipase_GDSL_2"/>
    <property type="match status" value="1"/>
</dbReference>
<evidence type="ECO:0000313" key="4">
    <source>
        <dbReference type="Proteomes" id="UP000182894"/>
    </source>
</evidence>
<dbReference type="Proteomes" id="UP000182894">
    <property type="component" value="Unassembled WGS sequence"/>
</dbReference>
<sequence>MKKLFNIFVCVLTAISTQVFAAVGIEQFGDSTTQALTYNGTIITLADISAPGQLFTDLQSRFGQSSIIVYNRGEASTCAKDLLNGNPNFYTKMQSSTASIVTFNYGMNDGYYCLQTVDQYYSQMDQLVKIAKASGKTVVLIEPNPTTNPKNPNLYDYVSALSMVAVNNNVPIVQHYKIWKSTGLWRALLSDGIHPTNDGYRTKGDTEFQVISPIVQQLMQ</sequence>
<dbReference type="STRING" id="89065.SAMN05216605_114141"/>
<dbReference type="CDD" id="cd00229">
    <property type="entry name" value="SGNH_hydrolase"/>
    <property type="match status" value="1"/>
</dbReference>
<evidence type="ECO:0000256" key="1">
    <source>
        <dbReference type="SAM" id="SignalP"/>
    </source>
</evidence>
<dbReference type="InterPro" id="IPR013830">
    <property type="entry name" value="SGNH_hydro"/>
</dbReference>
<dbReference type="InterPro" id="IPR036514">
    <property type="entry name" value="SGNH_hydro_sf"/>
</dbReference>
<gene>
    <name evidence="3" type="ORF">SAMN05216605_114141</name>
</gene>
<dbReference type="EMBL" id="FNCO01000014">
    <property type="protein sequence ID" value="SDI54906.1"/>
    <property type="molecule type" value="Genomic_DNA"/>
</dbReference>
<organism evidence="3 4">
    <name type="scientific">Pseudomonas abietaniphila</name>
    <dbReference type="NCBI Taxonomy" id="89065"/>
    <lineage>
        <taxon>Bacteria</taxon>
        <taxon>Pseudomonadati</taxon>
        <taxon>Pseudomonadota</taxon>
        <taxon>Gammaproteobacteria</taxon>
        <taxon>Pseudomonadales</taxon>
        <taxon>Pseudomonadaceae</taxon>
        <taxon>Pseudomonas</taxon>
    </lineage>
</organism>
<accession>A0A1G8LGU5</accession>
<name>A0A1G8LGU5_9PSED</name>
<feature type="domain" description="SGNH hydrolase-type esterase" evidence="2">
    <location>
        <begin position="28"/>
        <end position="201"/>
    </location>
</feature>
<dbReference type="Gene3D" id="3.40.50.1110">
    <property type="entry name" value="SGNH hydrolase"/>
    <property type="match status" value="1"/>
</dbReference>
<keyword evidence="1" id="KW-0732">Signal</keyword>
<feature type="signal peptide" evidence="1">
    <location>
        <begin position="1"/>
        <end position="21"/>
    </location>
</feature>
<dbReference type="GO" id="GO:0004622">
    <property type="term" value="F:phosphatidylcholine lysophospholipase activity"/>
    <property type="evidence" value="ECO:0007669"/>
    <property type="project" value="TreeGrafter"/>
</dbReference>
<proteinExistence type="predicted"/>
<protein>
    <submittedName>
        <fullName evidence="3">Lysophospholipase L1</fullName>
    </submittedName>
</protein>
<dbReference type="RefSeq" id="WP_167362097.1">
    <property type="nucleotide sequence ID" value="NZ_FNCO01000014.1"/>
</dbReference>
<feature type="chain" id="PRO_5010292416" evidence="1">
    <location>
        <begin position="22"/>
        <end position="220"/>
    </location>
</feature>
<reference evidence="4" key="1">
    <citation type="submission" date="2016-10" db="EMBL/GenBank/DDBJ databases">
        <authorList>
            <person name="Varghese N."/>
            <person name="Submissions S."/>
        </authorList>
    </citation>
    <scope>NUCLEOTIDE SEQUENCE [LARGE SCALE GENOMIC DNA]</scope>
    <source>
        <strain evidence="4">ATCC 700689</strain>
    </source>
</reference>
<dbReference type="PANTHER" id="PTHR30383:SF5">
    <property type="entry name" value="SGNH HYDROLASE-TYPE ESTERASE DOMAIN-CONTAINING PROTEIN"/>
    <property type="match status" value="1"/>
</dbReference>